<keyword evidence="3" id="KW-1185">Reference proteome</keyword>
<dbReference type="AlphaFoldDB" id="A0A1E5SI13"/>
<sequence length="142" mass="17019">MNDHLIKNLRISLIKSLFGSLILGGLFFYSIKPTEWYYGFLYLIYPLYLTIKQRKIILEIKNELGNVKIDSYSIIRGKQELNLNISEIIELDFFNGFVIKYKDRYGKTTETYEINAEPWNNIFEQIKYLKITFQELEKNRKL</sequence>
<accession>A0A1E5SI13</accession>
<evidence type="ECO:0000313" key="3">
    <source>
        <dbReference type="Proteomes" id="UP000095713"/>
    </source>
</evidence>
<evidence type="ECO:0000256" key="1">
    <source>
        <dbReference type="SAM" id="Phobius"/>
    </source>
</evidence>
<dbReference type="OrthoDB" id="1446973at2"/>
<gene>
    <name evidence="2" type="ORF">A8C32_06015</name>
</gene>
<keyword evidence="1" id="KW-0812">Transmembrane</keyword>
<keyword evidence="1" id="KW-0472">Membrane</keyword>
<proteinExistence type="predicted"/>
<dbReference type="Proteomes" id="UP000095713">
    <property type="component" value="Unassembled WGS sequence"/>
</dbReference>
<dbReference type="EMBL" id="MDJD01000054">
    <property type="protein sequence ID" value="OEJ98750.1"/>
    <property type="molecule type" value="Genomic_DNA"/>
</dbReference>
<reference evidence="2 3" key="1">
    <citation type="submission" date="2016-05" db="EMBL/GenBank/DDBJ databases">
        <title>Draft Genome Sequence of Algibacter sp. Strain SK-16 Isolated from the Surface Water of Aburatsubo Inlet.</title>
        <authorList>
            <person name="Wong S.-K."/>
            <person name="Yoshizawa S."/>
            <person name="Nakajima Y."/>
            <person name="Ogura Y."/>
            <person name="Tetsuya H."/>
            <person name="Hamasaki K."/>
        </authorList>
    </citation>
    <scope>NUCLEOTIDE SEQUENCE [LARGE SCALE GENOMIC DNA]</scope>
    <source>
        <strain evidence="2 3">SK-16</strain>
    </source>
</reference>
<protein>
    <submittedName>
        <fullName evidence="2">Uncharacterized protein</fullName>
    </submittedName>
</protein>
<name>A0A1E5SI13_9FLAO</name>
<organism evidence="2 3">
    <name type="scientific">Flavivirga aquatica</name>
    <dbReference type="NCBI Taxonomy" id="1849968"/>
    <lineage>
        <taxon>Bacteria</taxon>
        <taxon>Pseudomonadati</taxon>
        <taxon>Bacteroidota</taxon>
        <taxon>Flavobacteriia</taxon>
        <taxon>Flavobacteriales</taxon>
        <taxon>Flavobacteriaceae</taxon>
        <taxon>Flavivirga</taxon>
    </lineage>
</organism>
<evidence type="ECO:0000313" key="2">
    <source>
        <dbReference type="EMBL" id="OEJ98750.1"/>
    </source>
</evidence>
<keyword evidence="1" id="KW-1133">Transmembrane helix</keyword>
<feature type="transmembrane region" description="Helical" evidence="1">
    <location>
        <begin position="36"/>
        <end position="51"/>
    </location>
</feature>
<comment type="caution">
    <text evidence="2">The sequence shown here is derived from an EMBL/GenBank/DDBJ whole genome shotgun (WGS) entry which is preliminary data.</text>
</comment>
<dbReference type="RefSeq" id="WP_069831434.1">
    <property type="nucleotide sequence ID" value="NZ_MDJD01000054.1"/>
</dbReference>
<feature type="transmembrane region" description="Helical" evidence="1">
    <location>
        <begin position="12"/>
        <end position="30"/>
    </location>
</feature>
<dbReference type="STRING" id="1849968.A8C32_06015"/>